<dbReference type="InterPro" id="IPR019734">
    <property type="entry name" value="TPR_rpt"/>
</dbReference>
<sequence>MKPYLTCILALTATLAAGSAHAGLFGKDKADKAKSQTALPETRVERFRPASEAEIQSALRSDPLAQSAFFSREFNYDPTNARLGIYLSNALRSLGRYDEAADMAHRVLLFAPDNHEALLAAARSHIGGNNAFEAIASLQRAAELKPKDWQAWSLLGVAYDNVKRPQDAQAAWAKALQLSPENPTVLTNMAMSKAQAGDFAGAEPLLRTAVVQKGATIQVRQNLALVLGMQGKMAEAEQLLRQDLPPDQADANLKWLQQAAQARVAATVPAERSWDTVKASGG</sequence>
<dbReference type="HOGENOM" id="CLU_072295_0_0_5"/>
<dbReference type="Pfam" id="PF14559">
    <property type="entry name" value="TPR_19"/>
    <property type="match status" value="1"/>
</dbReference>
<dbReference type="SUPFAM" id="SSF48452">
    <property type="entry name" value="TPR-like"/>
    <property type="match status" value="1"/>
</dbReference>
<keyword evidence="2" id="KW-0732">Signal</keyword>
<dbReference type="PANTHER" id="PTHR12558:SF13">
    <property type="entry name" value="CELL DIVISION CYCLE PROTEIN 27 HOMOLOG"/>
    <property type="match status" value="1"/>
</dbReference>
<feature type="signal peptide" evidence="2">
    <location>
        <begin position="1"/>
        <end position="22"/>
    </location>
</feature>
<dbReference type="Gene3D" id="1.25.40.10">
    <property type="entry name" value="Tetratricopeptide repeat domain"/>
    <property type="match status" value="1"/>
</dbReference>
<name>F4QKK0_9CAUL</name>
<feature type="chain" id="PRO_5003320289" evidence="2">
    <location>
        <begin position="23"/>
        <end position="282"/>
    </location>
</feature>
<evidence type="ECO:0000313" key="3">
    <source>
        <dbReference type="EMBL" id="EGF92152.1"/>
    </source>
</evidence>
<protein>
    <submittedName>
        <fullName evidence="3">Tetratricopeptide repeat family protein</fullName>
    </submittedName>
</protein>
<dbReference type="OrthoDB" id="422579at2"/>
<reference evidence="4" key="1">
    <citation type="submission" date="2011-03" db="EMBL/GenBank/DDBJ databases">
        <title>Draft genome sequence of Brevundimonas diminuta.</title>
        <authorList>
            <person name="Brown P.J.B."/>
            <person name="Buechlein A."/>
            <person name="Hemmerich C."/>
            <person name="Brun Y.V."/>
        </authorList>
    </citation>
    <scope>NUCLEOTIDE SEQUENCE [LARGE SCALE GENOMIC DNA]</scope>
    <source>
        <strain evidence="4">C19</strain>
    </source>
</reference>
<gene>
    <name evidence="3" type="ORF">ABI_05850</name>
</gene>
<accession>F4QKK0</accession>
<evidence type="ECO:0000256" key="2">
    <source>
        <dbReference type="SAM" id="SignalP"/>
    </source>
</evidence>
<dbReference type="Proteomes" id="UP000006512">
    <property type="component" value="Unassembled WGS sequence"/>
</dbReference>
<evidence type="ECO:0000313" key="4">
    <source>
        <dbReference type="Proteomes" id="UP000006512"/>
    </source>
</evidence>
<dbReference type="AlphaFoldDB" id="F4QKK0"/>
<dbReference type="PROSITE" id="PS50005">
    <property type="entry name" value="TPR"/>
    <property type="match status" value="1"/>
</dbReference>
<dbReference type="Pfam" id="PF13374">
    <property type="entry name" value="TPR_10"/>
    <property type="match status" value="1"/>
</dbReference>
<dbReference type="EMBL" id="GL883077">
    <property type="protein sequence ID" value="EGF92152.1"/>
    <property type="molecule type" value="Genomic_DNA"/>
</dbReference>
<proteinExistence type="predicted"/>
<dbReference type="InterPro" id="IPR011990">
    <property type="entry name" value="TPR-like_helical_dom_sf"/>
</dbReference>
<evidence type="ECO:0000256" key="1">
    <source>
        <dbReference type="PROSITE-ProRule" id="PRU00339"/>
    </source>
</evidence>
<dbReference type="RefSeq" id="WP_006271324.1">
    <property type="nucleotide sequence ID" value="NZ_GL883077.1"/>
</dbReference>
<keyword evidence="4" id="KW-1185">Reference proteome</keyword>
<dbReference type="STRING" id="715226.ABI_05850"/>
<dbReference type="eggNOG" id="COG5010">
    <property type="taxonomic scope" value="Bacteria"/>
</dbReference>
<keyword evidence="1" id="KW-0802">TPR repeat</keyword>
<dbReference type="SMART" id="SM00028">
    <property type="entry name" value="TPR"/>
    <property type="match status" value="5"/>
</dbReference>
<organism evidence="3 4">
    <name type="scientific">Asticcacaulis biprosthecium C19</name>
    <dbReference type="NCBI Taxonomy" id="715226"/>
    <lineage>
        <taxon>Bacteria</taxon>
        <taxon>Pseudomonadati</taxon>
        <taxon>Pseudomonadota</taxon>
        <taxon>Alphaproteobacteria</taxon>
        <taxon>Caulobacterales</taxon>
        <taxon>Caulobacteraceae</taxon>
        <taxon>Asticcacaulis</taxon>
    </lineage>
</organism>
<feature type="repeat" description="TPR" evidence="1">
    <location>
        <begin position="149"/>
        <end position="182"/>
    </location>
</feature>
<dbReference type="PANTHER" id="PTHR12558">
    <property type="entry name" value="CELL DIVISION CYCLE 16,23,27"/>
    <property type="match status" value="1"/>
</dbReference>